<proteinExistence type="predicted"/>
<reference evidence="1 2" key="2">
    <citation type="submission" date="2014-10" db="EMBL/GenBank/DDBJ databases">
        <title>Comparative genomics of the Paenibacillus odorifer group.</title>
        <authorList>
            <person name="Tsai Y.-C."/>
            <person name="Martin N."/>
            <person name="Korlach J."/>
            <person name="Wiedmann M."/>
        </authorList>
    </citation>
    <scope>NUCLEOTIDE SEQUENCE [LARGE SCALE GENOMIC DNA]</scope>
    <source>
        <strain evidence="1 2">DSM 18334</strain>
    </source>
</reference>
<dbReference type="SUPFAM" id="SSF55781">
    <property type="entry name" value="GAF domain-like"/>
    <property type="match status" value="1"/>
</dbReference>
<dbReference type="Proteomes" id="UP000029734">
    <property type="component" value="Unassembled WGS sequence"/>
</dbReference>
<dbReference type="AlphaFoldDB" id="A0A098M6V3"/>
<reference evidence="1 2" key="1">
    <citation type="submission" date="2014-08" db="EMBL/GenBank/DDBJ databases">
        <authorList>
            <person name="den Bakker H.C."/>
        </authorList>
    </citation>
    <scope>NUCLEOTIDE SEQUENCE [LARGE SCALE GENOMIC DNA]</scope>
    <source>
        <strain evidence="1 2">DSM 18334</strain>
    </source>
</reference>
<accession>A0A098M6V3</accession>
<protein>
    <submittedName>
        <fullName evidence="1">Control of nitrate reduction</fullName>
    </submittedName>
</protein>
<comment type="caution">
    <text evidence="1">The sequence shown here is derived from an EMBL/GenBank/DDBJ whole genome shotgun (WGS) entry which is preliminary data.</text>
</comment>
<dbReference type="STRING" id="268407.PWYN_21890"/>
<name>A0A098M6V3_9BACL</name>
<keyword evidence="2" id="KW-1185">Reference proteome</keyword>
<evidence type="ECO:0000313" key="1">
    <source>
        <dbReference type="EMBL" id="KGE17277.1"/>
    </source>
</evidence>
<dbReference type="OrthoDB" id="2360948at2"/>
<dbReference type="InterPro" id="IPR029016">
    <property type="entry name" value="GAF-like_dom_sf"/>
</dbReference>
<dbReference type="EMBL" id="JQCR01000003">
    <property type="protein sequence ID" value="KGE17277.1"/>
    <property type="molecule type" value="Genomic_DNA"/>
</dbReference>
<dbReference type="eggNOG" id="COG2203">
    <property type="taxonomic scope" value="Bacteria"/>
</dbReference>
<evidence type="ECO:0000313" key="2">
    <source>
        <dbReference type="Proteomes" id="UP000029734"/>
    </source>
</evidence>
<gene>
    <name evidence="1" type="ORF">PWYN_21890</name>
</gene>
<sequence>MNDEPRYNYQKEINNLRSQFGLDFVSVALVQPAEDRFVLTWQFVSGNINNRYKRIVLQSGRGIAGVVFKTGKPLLMKNVNMDIGAKDLFNYPIIVAERLQSLGALPLWSYNRVMGVLLFGFRQENALTEALFHLIQEEIGPEFGSLYAKERVIE</sequence>
<dbReference type="Gene3D" id="3.30.450.40">
    <property type="match status" value="1"/>
</dbReference>
<organism evidence="1 2">
    <name type="scientific">Paenibacillus wynnii</name>
    <dbReference type="NCBI Taxonomy" id="268407"/>
    <lineage>
        <taxon>Bacteria</taxon>
        <taxon>Bacillati</taxon>
        <taxon>Bacillota</taxon>
        <taxon>Bacilli</taxon>
        <taxon>Bacillales</taxon>
        <taxon>Paenibacillaceae</taxon>
        <taxon>Paenibacillus</taxon>
    </lineage>
</organism>